<proteinExistence type="predicted"/>
<dbReference type="InterPro" id="IPR013325">
    <property type="entry name" value="RNA_pol_sigma_r2"/>
</dbReference>
<reference evidence="1 2" key="1">
    <citation type="submission" date="2024-09" db="EMBL/GenBank/DDBJ databases">
        <authorList>
            <person name="Sun Q."/>
            <person name="Mori K."/>
        </authorList>
    </citation>
    <scope>NUCLEOTIDE SEQUENCE [LARGE SCALE GENOMIC DNA]</scope>
    <source>
        <strain evidence="1 2">TBRC 4576</strain>
    </source>
</reference>
<organism evidence="1 2">
    <name type="scientific">Lactiplantibacillus modestisalitolerans</name>
    <dbReference type="NCBI Taxonomy" id="1457219"/>
    <lineage>
        <taxon>Bacteria</taxon>
        <taxon>Bacillati</taxon>
        <taxon>Bacillota</taxon>
        <taxon>Bacilli</taxon>
        <taxon>Lactobacillales</taxon>
        <taxon>Lactobacillaceae</taxon>
        <taxon>Lactiplantibacillus</taxon>
    </lineage>
</organism>
<accession>A0ABV5WVM8</accession>
<evidence type="ECO:0000313" key="2">
    <source>
        <dbReference type="Proteomes" id="UP001589691"/>
    </source>
</evidence>
<gene>
    <name evidence="1" type="ORF">ACFFLI_07670</name>
</gene>
<protein>
    <submittedName>
        <fullName evidence="1">Sigma factor</fullName>
    </submittedName>
</protein>
<dbReference type="RefSeq" id="WP_137641467.1">
    <property type="nucleotide sequence ID" value="NZ_BJEA01000001.1"/>
</dbReference>
<keyword evidence="2" id="KW-1185">Reference proteome</keyword>
<dbReference type="Proteomes" id="UP001589691">
    <property type="component" value="Unassembled WGS sequence"/>
</dbReference>
<dbReference type="SUPFAM" id="SSF88946">
    <property type="entry name" value="Sigma2 domain of RNA polymerase sigma factors"/>
    <property type="match status" value="1"/>
</dbReference>
<comment type="caution">
    <text evidence="1">The sequence shown here is derived from an EMBL/GenBank/DDBJ whole genome shotgun (WGS) entry which is preliminary data.</text>
</comment>
<evidence type="ECO:0000313" key="1">
    <source>
        <dbReference type="EMBL" id="MFB9769741.1"/>
    </source>
</evidence>
<name>A0ABV5WVM8_9LACO</name>
<dbReference type="EMBL" id="JBHLZY010000020">
    <property type="protein sequence ID" value="MFB9769741.1"/>
    <property type="molecule type" value="Genomic_DNA"/>
</dbReference>
<sequence>MRTDRLDNQLAFQLLAEPEHQRLLYGALKAAHVTRYHPQFEDCVTVAHLTWLAAYQNFEPELPANLAEFRQFAFRLIKWRTLDYLRKQTLRTQHQLDLDNAATVTVDPMHHQEQHMELETLLTQLYAQARPGERIFLTEGLLADQPVSAIMRTYGVSRRTVYYWRSGLLKKAHQLYQDYHRT</sequence>